<dbReference type="STRING" id="1150626.PHAMO_20036"/>
<evidence type="ECO:0000256" key="1">
    <source>
        <dbReference type="SAM" id="MobiDB-lite"/>
    </source>
</evidence>
<dbReference type="Proteomes" id="UP000004169">
    <property type="component" value="Unassembled WGS sequence"/>
</dbReference>
<dbReference type="RefSeq" id="WP_002726563.1">
    <property type="nucleotide sequence ID" value="NZ_CAHP01000012.1"/>
</dbReference>
<dbReference type="GO" id="GO:0006979">
    <property type="term" value="P:response to oxidative stress"/>
    <property type="evidence" value="ECO:0007669"/>
    <property type="project" value="TreeGrafter"/>
</dbReference>
<name>H8FPR2_MAGML</name>
<dbReference type="PANTHER" id="PTHR12910">
    <property type="entry name" value="NADH-UBIQUINONE OXIDOREDUCTASE SUBUNIT B17.2"/>
    <property type="match status" value="1"/>
</dbReference>
<feature type="compositionally biased region" description="Basic and acidic residues" evidence="1">
    <location>
        <begin position="99"/>
        <end position="108"/>
    </location>
</feature>
<dbReference type="EMBL" id="CAHP01000012">
    <property type="protein sequence ID" value="CCG40350.1"/>
    <property type="molecule type" value="Genomic_DNA"/>
</dbReference>
<comment type="caution">
    <text evidence="2">The sequence shown here is derived from an EMBL/GenBank/DDBJ whole genome shotgun (WGS) entry which is preliminary data.</text>
</comment>
<accession>H8FPR2</accession>
<dbReference type="OrthoDB" id="9795340at2"/>
<keyword evidence="2" id="KW-0830">Ubiquinone</keyword>
<dbReference type="PANTHER" id="PTHR12910:SF2">
    <property type="entry name" value="NADH DEHYDROGENASE [UBIQUINONE] 1 ALPHA SUBCOMPLEX SUBUNIT 12"/>
    <property type="match status" value="1"/>
</dbReference>
<protein>
    <submittedName>
        <fullName evidence="2">Putative NADH-ubiquinone oxidoreductase subunit B17.2 (Complex I-B17.2) (CI-B17.2)</fullName>
    </submittedName>
</protein>
<keyword evidence="3" id="KW-1185">Reference proteome</keyword>
<feature type="compositionally biased region" description="Polar residues" evidence="1">
    <location>
        <begin position="78"/>
        <end position="88"/>
    </location>
</feature>
<dbReference type="Pfam" id="PF05071">
    <property type="entry name" value="NDUFA12"/>
    <property type="match status" value="1"/>
</dbReference>
<dbReference type="GO" id="GO:0045271">
    <property type="term" value="C:respiratory chain complex I"/>
    <property type="evidence" value="ECO:0007669"/>
    <property type="project" value="InterPro"/>
</dbReference>
<feature type="region of interest" description="Disordered" evidence="1">
    <location>
        <begin position="70"/>
        <end position="119"/>
    </location>
</feature>
<organism evidence="2 3">
    <name type="scientific">Magnetospirillum molischianum DSM 120</name>
    <dbReference type="NCBI Taxonomy" id="1150626"/>
    <lineage>
        <taxon>Bacteria</taxon>
        <taxon>Pseudomonadati</taxon>
        <taxon>Pseudomonadota</taxon>
        <taxon>Alphaproteobacteria</taxon>
        <taxon>Rhodospirillales</taxon>
        <taxon>Rhodospirillaceae</taxon>
        <taxon>Magnetospirillum</taxon>
    </lineage>
</organism>
<dbReference type="eggNOG" id="COG3761">
    <property type="taxonomic scope" value="Bacteria"/>
</dbReference>
<evidence type="ECO:0000313" key="2">
    <source>
        <dbReference type="EMBL" id="CCG40350.1"/>
    </source>
</evidence>
<evidence type="ECO:0000313" key="3">
    <source>
        <dbReference type="Proteomes" id="UP000004169"/>
    </source>
</evidence>
<dbReference type="NCBIfam" id="NF006040">
    <property type="entry name" value="PRK08183.1"/>
    <property type="match status" value="1"/>
</dbReference>
<dbReference type="InterPro" id="IPR007763">
    <property type="entry name" value="NDUFA12"/>
</dbReference>
<proteinExistence type="predicted"/>
<sequence>MATFGTLMFTWVKGKLVGMDPDGNRYYTERSQSRPRQRRWVIYKGKSEASRVPAEWHAWLHHTSPAPLNAVGRKPWQKSHQPNLTGSAQAYLPPGHDLAGGRRDRATGDYEPWVPDSSK</sequence>
<reference evidence="2 3" key="1">
    <citation type="journal article" date="2012" name="J. Bacteriol.">
        <title>Draft Genome Sequence of the Purple Photosynthetic Bacterium Phaeospirillum molischianum DSM120, a Particularly Versatile Bacterium.</title>
        <authorList>
            <person name="Duquesne K."/>
            <person name="Prima V."/>
            <person name="Ji B."/>
            <person name="Rouy Z."/>
            <person name="Medigue C."/>
            <person name="Talla E."/>
            <person name="Sturgis J.N."/>
        </authorList>
    </citation>
    <scope>NUCLEOTIDE SEQUENCE [LARGE SCALE GENOMIC DNA]</scope>
    <source>
        <strain evidence="3">DSM120</strain>
    </source>
</reference>
<gene>
    <name evidence="2" type="ORF">PHAMO_20036</name>
</gene>
<dbReference type="AlphaFoldDB" id="H8FPR2"/>